<accession>A0A5A7MXS4</accession>
<evidence type="ECO:0000313" key="3">
    <source>
        <dbReference type="Proteomes" id="UP000325187"/>
    </source>
</evidence>
<name>A0A5A7MXS4_9PROT</name>
<comment type="caution">
    <text evidence="2">The sequence shown here is derived from an EMBL/GenBank/DDBJ whole genome shotgun (WGS) entry which is preliminary data.</text>
</comment>
<dbReference type="Pfam" id="PF13692">
    <property type="entry name" value="Glyco_trans_1_4"/>
    <property type="match status" value="1"/>
</dbReference>
<gene>
    <name evidence="2" type="ORF">JCM17845_04030</name>
</gene>
<feature type="domain" description="Glycosyltransferase subfamily 4-like N-terminal" evidence="1">
    <location>
        <begin position="40"/>
        <end position="156"/>
    </location>
</feature>
<keyword evidence="2" id="KW-0808">Transferase</keyword>
<dbReference type="PANTHER" id="PTHR12526:SF638">
    <property type="entry name" value="SPORE COAT PROTEIN SA"/>
    <property type="match status" value="1"/>
</dbReference>
<dbReference type="AlphaFoldDB" id="A0A5A7MXS4"/>
<dbReference type="EMBL" id="BKCM01000002">
    <property type="protein sequence ID" value="GEQ99779.1"/>
    <property type="molecule type" value="Genomic_DNA"/>
</dbReference>
<dbReference type="GO" id="GO:0016757">
    <property type="term" value="F:glycosyltransferase activity"/>
    <property type="evidence" value="ECO:0007669"/>
    <property type="project" value="TreeGrafter"/>
</dbReference>
<dbReference type="Pfam" id="PF13579">
    <property type="entry name" value="Glyco_trans_4_4"/>
    <property type="match status" value="1"/>
</dbReference>
<reference evidence="2 3" key="1">
    <citation type="submission" date="2019-09" db="EMBL/GenBank/DDBJ databases">
        <title>NBRP : Genome information of microbial organism related human and environment.</title>
        <authorList>
            <person name="Hattori M."/>
            <person name="Oshima K."/>
            <person name="Inaba H."/>
            <person name="Suda W."/>
            <person name="Sakamoto M."/>
            <person name="Iino T."/>
            <person name="Kitahara M."/>
            <person name="Oshida Y."/>
            <person name="Iida T."/>
            <person name="Kudo T."/>
            <person name="Itoh T."/>
            <person name="Ohkuma M."/>
        </authorList>
    </citation>
    <scope>NUCLEOTIDE SEQUENCE [LARGE SCALE GENOMIC DNA]</scope>
    <source>
        <strain evidence="2 3">Mie-1</strain>
    </source>
</reference>
<evidence type="ECO:0000313" key="2">
    <source>
        <dbReference type="EMBL" id="GEQ99779.1"/>
    </source>
</evidence>
<dbReference type="PANTHER" id="PTHR12526">
    <property type="entry name" value="GLYCOSYLTRANSFERASE"/>
    <property type="match status" value="1"/>
</dbReference>
<keyword evidence="3" id="KW-1185">Reference proteome</keyword>
<sequence length="402" mass="44456">MSQRFHKTAVASQHISGAGIRSMAIISNQARSMINFRGPLIRAMAAQGVRVYALAPDFDAQSEQAIAKLGAKPVRYSLDRAGMRPFRDLLDMLRLARLLRRLKPDASFGYFIKPVIYGSLAAWLAGVPHRFAMVAGLGYVFIPPAGKERLNRRLLRGIVSGLYRIAFGRCERVFFQNDDDLGHFVSRGHLAEKKALNVHGTGVYLDQYAYAPLPSGDTPPIFLLVARLLQEKGVYEFVDAARLVKSRYPDARFVLLGGLDDNPGSLTQDTVLSWVQEGVVEWPGAVADVRPWLTASSVFVLPSWREGLPRSTTEALATGRAIVTTDVPGCRDTVEEGVNGFLVPVRDPEALADAMIRFIEQPTLCVTMGRESRHMAEERFDVHKINRHILTAMGIATDREGV</sequence>
<proteinExistence type="predicted"/>
<evidence type="ECO:0000259" key="1">
    <source>
        <dbReference type="Pfam" id="PF13579"/>
    </source>
</evidence>
<dbReference type="RefSeq" id="WP_210432141.1">
    <property type="nucleotide sequence ID" value="NZ_BKCM01000002.1"/>
</dbReference>
<dbReference type="Proteomes" id="UP000325187">
    <property type="component" value="Unassembled WGS sequence"/>
</dbReference>
<dbReference type="Gene3D" id="3.40.50.2000">
    <property type="entry name" value="Glycogen Phosphorylase B"/>
    <property type="match status" value="2"/>
</dbReference>
<protein>
    <submittedName>
        <fullName evidence="2">Glycosyl transferase</fullName>
    </submittedName>
</protein>
<dbReference type="InterPro" id="IPR028098">
    <property type="entry name" value="Glyco_trans_4-like_N"/>
</dbReference>
<dbReference type="CDD" id="cd03808">
    <property type="entry name" value="GT4_CapM-like"/>
    <property type="match status" value="1"/>
</dbReference>
<dbReference type="SUPFAM" id="SSF53756">
    <property type="entry name" value="UDP-Glycosyltransferase/glycogen phosphorylase"/>
    <property type="match status" value="1"/>
</dbReference>
<organism evidence="2 3">
    <name type="scientific">Iodidimonas gelatinilytica</name>
    <dbReference type="NCBI Taxonomy" id="1236966"/>
    <lineage>
        <taxon>Bacteria</taxon>
        <taxon>Pseudomonadati</taxon>
        <taxon>Pseudomonadota</taxon>
        <taxon>Alphaproteobacteria</taxon>
        <taxon>Iodidimonadales</taxon>
        <taxon>Iodidimonadaceae</taxon>
        <taxon>Iodidimonas</taxon>
    </lineage>
</organism>